<sequence length="82" mass="9145">MISVDLQFKLAKENPKSGPINSNDYIIYNRCEGYSLGRAVFDDSGCFLYFSVSCAGEAVPYLPEYYDLWAHLPSSLKQGAIP</sequence>
<evidence type="ECO:0000313" key="1">
    <source>
        <dbReference type="EMBL" id="CNI11344.1"/>
    </source>
</evidence>
<name>A0AA36LMI2_YERMO</name>
<comment type="caution">
    <text evidence="1">The sequence shown here is derived from an EMBL/GenBank/DDBJ whole genome shotgun (WGS) entry which is preliminary data.</text>
</comment>
<dbReference type="AlphaFoldDB" id="A0AA36LMI2"/>
<gene>
    <name evidence="1" type="ORF">ERS008502_02293</name>
</gene>
<organism evidence="1 2">
    <name type="scientific">Yersinia mollaretii</name>
    <dbReference type="NCBI Taxonomy" id="33060"/>
    <lineage>
        <taxon>Bacteria</taxon>
        <taxon>Pseudomonadati</taxon>
        <taxon>Pseudomonadota</taxon>
        <taxon>Gammaproteobacteria</taxon>
        <taxon>Enterobacterales</taxon>
        <taxon>Yersiniaceae</taxon>
        <taxon>Yersinia</taxon>
    </lineage>
</organism>
<dbReference type="Proteomes" id="UP000040841">
    <property type="component" value="Unassembled WGS sequence"/>
</dbReference>
<proteinExistence type="predicted"/>
<evidence type="ECO:0000313" key="2">
    <source>
        <dbReference type="Proteomes" id="UP000040841"/>
    </source>
</evidence>
<dbReference type="EMBL" id="CQBM01000004">
    <property type="protein sequence ID" value="CNI11344.1"/>
    <property type="molecule type" value="Genomic_DNA"/>
</dbReference>
<protein>
    <submittedName>
        <fullName evidence="1">Uncharacterized protein</fullName>
    </submittedName>
</protein>
<accession>A0AA36LMI2</accession>
<reference evidence="1 2" key="1">
    <citation type="submission" date="2015-03" db="EMBL/GenBank/DDBJ databases">
        <authorList>
            <consortium name="Pathogen Informatics"/>
            <person name="Murphy D."/>
        </authorList>
    </citation>
    <scope>NUCLEOTIDE SEQUENCE [LARGE SCALE GENOMIC DNA]</scope>
    <source>
        <strain evidence="1 2">FE82747</strain>
    </source>
</reference>